<evidence type="ECO:0000259" key="3">
    <source>
        <dbReference type="PROSITE" id="PS50158"/>
    </source>
</evidence>
<keyword evidence="5" id="KW-1185">Reference proteome</keyword>
<reference evidence="4" key="1">
    <citation type="journal article" date="2022" name="Int. J. Mol. Sci.">
        <title>Draft Genome of Tanacetum Coccineum: Genomic Comparison of Closely Related Tanacetum-Family Plants.</title>
        <authorList>
            <person name="Yamashiro T."/>
            <person name="Shiraishi A."/>
            <person name="Nakayama K."/>
            <person name="Satake H."/>
        </authorList>
    </citation>
    <scope>NUCLEOTIDE SEQUENCE</scope>
</reference>
<accession>A0ABQ5JHJ6</accession>
<dbReference type="Gene3D" id="4.10.60.10">
    <property type="entry name" value="Zinc finger, CCHC-type"/>
    <property type="match status" value="1"/>
</dbReference>
<evidence type="ECO:0000313" key="4">
    <source>
        <dbReference type="EMBL" id="GJU10604.1"/>
    </source>
</evidence>
<dbReference type="SMART" id="SM00343">
    <property type="entry name" value="ZnF_C2HC"/>
    <property type="match status" value="1"/>
</dbReference>
<evidence type="ECO:0000256" key="1">
    <source>
        <dbReference type="PROSITE-ProRule" id="PRU00047"/>
    </source>
</evidence>
<keyword evidence="1" id="KW-0863">Zinc-finger</keyword>
<gene>
    <name evidence="4" type="ORF">Tco_1133000</name>
</gene>
<comment type="caution">
    <text evidence="4">The sequence shown here is derived from an EMBL/GenBank/DDBJ whole genome shotgun (WGS) entry which is preliminary data.</text>
</comment>
<reference evidence="4" key="2">
    <citation type="submission" date="2022-01" db="EMBL/GenBank/DDBJ databases">
        <authorList>
            <person name="Yamashiro T."/>
            <person name="Shiraishi A."/>
            <person name="Satake H."/>
            <person name="Nakayama K."/>
        </authorList>
    </citation>
    <scope>NUCLEOTIDE SEQUENCE</scope>
</reference>
<evidence type="ECO:0000256" key="2">
    <source>
        <dbReference type="SAM" id="MobiDB-lite"/>
    </source>
</evidence>
<feature type="domain" description="CCHC-type" evidence="3">
    <location>
        <begin position="69"/>
        <end position="85"/>
    </location>
</feature>
<dbReference type="EMBL" id="BQNB010021842">
    <property type="protein sequence ID" value="GJU10604.1"/>
    <property type="molecule type" value="Genomic_DNA"/>
</dbReference>
<sequence length="140" mass="15219">MNHQTSSVPQIAYPSPQVTTQPMTESPLVDSSFVVPVFSPGDDPIACLNKLMAFLIAVASSSGQARIVKCYNCQGEGHMARQCTQPKKTRNATWYKEKAMLVESQEAGQILDEEQLVFLADLGVPYGQAVQTIIPNTAAF</sequence>
<dbReference type="Proteomes" id="UP001151760">
    <property type="component" value="Unassembled WGS sequence"/>
</dbReference>
<name>A0ABQ5JHJ6_9ASTR</name>
<proteinExistence type="predicted"/>
<evidence type="ECO:0000313" key="5">
    <source>
        <dbReference type="Proteomes" id="UP001151760"/>
    </source>
</evidence>
<dbReference type="SUPFAM" id="SSF57756">
    <property type="entry name" value="Retrovirus zinc finger-like domains"/>
    <property type="match status" value="1"/>
</dbReference>
<dbReference type="InterPro" id="IPR036875">
    <property type="entry name" value="Znf_CCHC_sf"/>
</dbReference>
<dbReference type="InterPro" id="IPR001878">
    <property type="entry name" value="Znf_CCHC"/>
</dbReference>
<feature type="region of interest" description="Disordered" evidence="2">
    <location>
        <begin position="1"/>
        <end position="24"/>
    </location>
</feature>
<keyword evidence="1" id="KW-0479">Metal-binding</keyword>
<dbReference type="PROSITE" id="PS50158">
    <property type="entry name" value="ZF_CCHC"/>
    <property type="match status" value="1"/>
</dbReference>
<keyword evidence="1" id="KW-0862">Zinc</keyword>
<protein>
    <submittedName>
        <fullName evidence="4">Retrovirus-related pol polyprotein from transposon TNT 1-94</fullName>
    </submittedName>
</protein>
<dbReference type="Pfam" id="PF00098">
    <property type="entry name" value="zf-CCHC"/>
    <property type="match status" value="1"/>
</dbReference>
<organism evidence="4 5">
    <name type="scientific">Tanacetum coccineum</name>
    <dbReference type="NCBI Taxonomy" id="301880"/>
    <lineage>
        <taxon>Eukaryota</taxon>
        <taxon>Viridiplantae</taxon>
        <taxon>Streptophyta</taxon>
        <taxon>Embryophyta</taxon>
        <taxon>Tracheophyta</taxon>
        <taxon>Spermatophyta</taxon>
        <taxon>Magnoliopsida</taxon>
        <taxon>eudicotyledons</taxon>
        <taxon>Gunneridae</taxon>
        <taxon>Pentapetalae</taxon>
        <taxon>asterids</taxon>
        <taxon>campanulids</taxon>
        <taxon>Asterales</taxon>
        <taxon>Asteraceae</taxon>
        <taxon>Asteroideae</taxon>
        <taxon>Anthemideae</taxon>
        <taxon>Anthemidinae</taxon>
        <taxon>Tanacetum</taxon>
    </lineage>
</organism>